<evidence type="ECO:0000256" key="1">
    <source>
        <dbReference type="SAM" id="MobiDB-lite"/>
    </source>
</evidence>
<organism evidence="2">
    <name type="scientific">Octopus bimaculoides</name>
    <name type="common">California two-spotted octopus</name>
    <dbReference type="NCBI Taxonomy" id="37653"/>
    <lineage>
        <taxon>Eukaryota</taxon>
        <taxon>Metazoa</taxon>
        <taxon>Spiralia</taxon>
        <taxon>Lophotrochozoa</taxon>
        <taxon>Mollusca</taxon>
        <taxon>Cephalopoda</taxon>
        <taxon>Coleoidea</taxon>
        <taxon>Octopodiformes</taxon>
        <taxon>Octopoda</taxon>
        <taxon>Incirrata</taxon>
        <taxon>Octopodidae</taxon>
        <taxon>Octopus</taxon>
    </lineage>
</organism>
<dbReference type="AlphaFoldDB" id="A0A0L8GYI8"/>
<gene>
    <name evidence="2" type="ORF">OCBIM_22025751mg</name>
</gene>
<protein>
    <submittedName>
        <fullName evidence="2">Uncharacterized protein</fullName>
    </submittedName>
</protein>
<evidence type="ECO:0000313" key="2">
    <source>
        <dbReference type="EMBL" id="KOF82048.1"/>
    </source>
</evidence>
<dbReference type="EMBL" id="KQ419903">
    <property type="protein sequence ID" value="KOF82048.1"/>
    <property type="molecule type" value="Genomic_DNA"/>
</dbReference>
<reference evidence="2" key="1">
    <citation type="submission" date="2015-07" db="EMBL/GenBank/DDBJ databases">
        <title>MeaNS - Measles Nucleotide Surveillance Program.</title>
        <authorList>
            <person name="Tran T."/>
            <person name="Druce J."/>
        </authorList>
    </citation>
    <scope>NUCLEOTIDE SEQUENCE</scope>
    <source>
        <strain evidence="2">UCB-OBI-ISO-001</strain>
        <tissue evidence="2">Gonad</tissue>
    </source>
</reference>
<feature type="compositionally biased region" description="Basic and acidic residues" evidence="1">
    <location>
        <begin position="117"/>
        <end position="128"/>
    </location>
</feature>
<feature type="compositionally biased region" description="Polar residues" evidence="1">
    <location>
        <begin position="64"/>
        <end position="73"/>
    </location>
</feature>
<proteinExistence type="predicted"/>
<accession>A0A0L8GYI8</accession>
<name>A0A0L8GYI8_OCTBM</name>
<feature type="compositionally biased region" description="Basic and acidic residues" evidence="1">
    <location>
        <begin position="89"/>
        <end position="105"/>
    </location>
</feature>
<feature type="region of interest" description="Disordered" evidence="1">
    <location>
        <begin position="45"/>
        <end position="128"/>
    </location>
</feature>
<sequence>MKCGIHPFHPDKVLDQLPDHEVSKEDHEVINVRVSDVALGILKSMRRGDESRPKKRRKKLNITLGKSISTEDISASGGEMMATSSSTVIEKHGEREQQENLHDEELNSVDSDVSMNECDRHSGASDMA</sequence>